<evidence type="ECO:0000256" key="1">
    <source>
        <dbReference type="SAM" id="MobiDB-lite"/>
    </source>
</evidence>
<comment type="caution">
    <text evidence="2">The sequence shown here is derived from an EMBL/GenBank/DDBJ whole genome shotgun (WGS) entry which is preliminary data.</text>
</comment>
<evidence type="ECO:0000313" key="3">
    <source>
        <dbReference type="Proteomes" id="UP000266673"/>
    </source>
</evidence>
<protein>
    <submittedName>
        <fullName evidence="2">Uncharacterized protein</fullName>
    </submittedName>
</protein>
<name>A0A397VHK2_9GLOM</name>
<evidence type="ECO:0000313" key="2">
    <source>
        <dbReference type="EMBL" id="RIB21462.1"/>
    </source>
</evidence>
<keyword evidence="3" id="KW-1185">Reference proteome</keyword>
<feature type="region of interest" description="Disordered" evidence="1">
    <location>
        <begin position="178"/>
        <end position="199"/>
    </location>
</feature>
<gene>
    <name evidence="2" type="ORF">C2G38_2176504</name>
</gene>
<feature type="compositionally biased region" description="Basic and acidic residues" evidence="1">
    <location>
        <begin position="188"/>
        <end position="199"/>
    </location>
</feature>
<sequence length="220" mass="25537">MEKAKLRMIIMKEKKTIFIESEKTADNPRRRTMYFGALDAYYDLDKPVEELLEDAGFGSNVEQEDELEVFLKEIMLTESNPKNVATNLIVEMKEARHYCRKGHDNETRINKVDNKTLESVRRAINTDYIDRISGLSLENSIETSRNYTKYAKMGIVNIKELQVLGLEEEIVGDKVLDKSNHGMLDNNKSNKERNNKKENLLEGEALHSTCEKWIEKVNKF</sequence>
<dbReference type="AlphaFoldDB" id="A0A397VHK2"/>
<accession>A0A397VHK2</accession>
<proteinExistence type="predicted"/>
<dbReference type="EMBL" id="QKWP01000359">
    <property type="protein sequence ID" value="RIB21462.1"/>
    <property type="molecule type" value="Genomic_DNA"/>
</dbReference>
<reference evidence="2 3" key="1">
    <citation type="submission" date="2018-06" db="EMBL/GenBank/DDBJ databases">
        <title>Comparative genomics reveals the genomic features of Rhizophagus irregularis, R. cerebriforme, R. diaphanum and Gigaspora rosea, and their symbiotic lifestyle signature.</title>
        <authorList>
            <person name="Morin E."/>
            <person name="San Clemente H."/>
            <person name="Chen E.C.H."/>
            <person name="De La Providencia I."/>
            <person name="Hainaut M."/>
            <person name="Kuo A."/>
            <person name="Kohler A."/>
            <person name="Murat C."/>
            <person name="Tang N."/>
            <person name="Roy S."/>
            <person name="Loubradou J."/>
            <person name="Henrissat B."/>
            <person name="Grigoriev I.V."/>
            <person name="Corradi N."/>
            <person name="Roux C."/>
            <person name="Martin F.M."/>
        </authorList>
    </citation>
    <scope>NUCLEOTIDE SEQUENCE [LARGE SCALE GENOMIC DNA]</scope>
    <source>
        <strain evidence="2 3">DAOM 194757</strain>
    </source>
</reference>
<dbReference type="Proteomes" id="UP000266673">
    <property type="component" value="Unassembled WGS sequence"/>
</dbReference>
<organism evidence="2 3">
    <name type="scientific">Gigaspora rosea</name>
    <dbReference type="NCBI Taxonomy" id="44941"/>
    <lineage>
        <taxon>Eukaryota</taxon>
        <taxon>Fungi</taxon>
        <taxon>Fungi incertae sedis</taxon>
        <taxon>Mucoromycota</taxon>
        <taxon>Glomeromycotina</taxon>
        <taxon>Glomeromycetes</taxon>
        <taxon>Diversisporales</taxon>
        <taxon>Gigasporaceae</taxon>
        <taxon>Gigaspora</taxon>
    </lineage>
</organism>